<dbReference type="InterPro" id="IPR028354">
    <property type="entry name" value="GPAT_PlsB"/>
</dbReference>
<keyword evidence="11 15" id="KW-0594">Phospholipid biosynthesis</keyword>
<keyword evidence="8 15" id="KW-0444">Lipid biosynthesis</keyword>
<evidence type="ECO:0000256" key="7">
    <source>
        <dbReference type="ARBA" id="ARBA00022475"/>
    </source>
</evidence>
<keyword evidence="12 15" id="KW-1208">Phospholipid metabolism</keyword>
<dbReference type="NCBIfam" id="TIGR03703">
    <property type="entry name" value="plsB"/>
    <property type="match status" value="1"/>
</dbReference>
<dbReference type="Pfam" id="PF01553">
    <property type="entry name" value="Acyltransferase"/>
    <property type="match status" value="1"/>
</dbReference>
<keyword evidence="15" id="KW-0443">Lipid metabolism</keyword>
<evidence type="ECO:0000256" key="1">
    <source>
        <dbReference type="ARBA" id="ARBA00004413"/>
    </source>
</evidence>
<accession>A0ABV1RLP3</accession>
<dbReference type="NCBIfam" id="NF003441">
    <property type="entry name" value="PRK04974.1"/>
    <property type="match status" value="1"/>
</dbReference>
<dbReference type="EC" id="2.3.1.15" evidence="5 15"/>
<dbReference type="PIRSF" id="PIRSF000437">
    <property type="entry name" value="GPAT_DHAPAT"/>
    <property type="match status" value="1"/>
</dbReference>
<dbReference type="InterPro" id="IPR022284">
    <property type="entry name" value="GPAT/DHAPAT"/>
</dbReference>
<dbReference type="InterPro" id="IPR045520">
    <property type="entry name" value="GPAT/DHAPAT_C"/>
</dbReference>
<evidence type="ECO:0000256" key="2">
    <source>
        <dbReference type="ARBA" id="ARBA00004765"/>
    </source>
</evidence>
<dbReference type="PIRSF" id="PIRSF500064">
    <property type="entry name" value="GPAT"/>
    <property type="match status" value="1"/>
</dbReference>
<evidence type="ECO:0000256" key="9">
    <source>
        <dbReference type="ARBA" id="ARBA00022679"/>
    </source>
</evidence>
<evidence type="ECO:0000256" key="10">
    <source>
        <dbReference type="ARBA" id="ARBA00023136"/>
    </source>
</evidence>
<keyword evidence="9 15" id="KW-0808">Transferase</keyword>
<proteinExistence type="inferred from homology"/>
<dbReference type="Proteomes" id="UP001467690">
    <property type="component" value="Unassembled WGS sequence"/>
</dbReference>
<comment type="caution">
    <text evidence="17">The sequence shown here is derived from an EMBL/GenBank/DDBJ whole genome shotgun (WGS) entry which is preliminary data.</text>
</comment>
<comment type="domain">
    <text evidence="15">The HXXXXD motif is essential for acyltransferase activity and may constitute the binding site for the phosphate moiety of the glycerol-3-phosphate.</text>
</comment>
<keyword evidence="13 15" id="KW-0012">Acyltransferase</keyword>
<name>A0ABV1RLP3_9ALTE</name>
<feature type="domain" description="Phospholipid/glycerol acyltransferase" evidence="16">
    <location>
        <begin position="303"/>
        <end position="430"/>
    </location>
</feature>
<evidence type="ECO:0000259" key="16">
    <source>
        <dbReference type="SMART" id="SM00563"/>
    </source>
</evidence>
<comment type="similarity">
    <text evidence="4 15">Belongs to the GPAT/DAPAT family.</text>
</comment>
<evidence type="ECO:0000256" key="12">
    <source>
        <dbReference type="ARBA" id="ARBA00023264"/>
    </source>
</evidence>
<comment type="catalytic activity">
    <reaction evidence="14 15">
        <text>sn-glycerol 3-phosphate + an acyl-CoA = a 1-acyl-sn-glycero-3-phosphate + CoA</text>
        <dbReference type="Rhea" id="RHEA:15325"/>
        <dbReference type="ChEBI" id="CHEBI:57287"/>
        <dbReference type="ChEBI" id="CHEBI:57597"/>
        <dbReference type="ChEBI" id="CHEBI:57970"/>
        <dbReference type="ChEBI" id="CHEBI:58342"/>
        <dbReference type="EC" id="2.3.1.15"/>
    </reaction>
</comment>
<evidence type="ECO:0000313" key="17">
    <source>
        <dbReference type="EMBL" id="MER2493864.1"/>
    </source>
</evidence>
<dbReference type="RefSeq" id="WP_143870358.1">
    <property type="nucleotide sequence ID" value="NZ_CP041660.1"/>
</dbReference>
<dbReference type="GO" id="GO:0004366">
    <property type="term" value="F:glycerol-3-phosphate O-acyltransferase activity"/>
    <property type="evidence" value="ECO:0007669"/>
    <property type="project" value="UniProtKB-EC"/>
</dbReference>
<evidence type="ECO:0000256" key="3">
    <source>
        <dbReference type="ARBA" id="ARBA00005189"/>
    </source>
</evidence>
<evidence type="ECO:0000256" key="13">
    <source>
        <dbReference type="ARBA" id="ARBA00023315"/>
    </source>
</evidence>
<dbReference type="Pfam" id="PF19277">
    <property type="entry name" value="GPAT_C"/>
    <property type="match status" value="1"/>
</dbReference>
<dbReference type="PANTHER" id="PTHR12563:SF17">
    <property type="entry name" value="DIHYDROXYACETONE PHOSPHATE ACYLTRANSFERASE"/>
    <property type="match status" value="1"/>
</dbReference>
<evidence type="ECO:0000256" key="15">
    <source>
        <dbReference type="HAMAP-Rule" id="MF_00393"/>
    </source>
</evidence>
<keyword evidence="18" id="KW-1185">Reference proteome</keyword>
<organism evidence="17 18">
    <name type="scientific">Catenovulum sediminis</name>
    <dbReference type="NCBI Taxonomy" id="1740262"/>
    <lineage>
        <taxon>Bacteria</taxon>
        <taxon>Pseudomonadati</taxon>
        <taxon>Pseudomonadota</taxon>
        <taxon>Gammaproteobacteria</taxon>
        <taxon>Alteromonadales</taxon>
        <taxon>Alteromonadaceae</taxon>
        <taxon>Catenovulum</taxon>
    </lineage>
</organism>
<evidence type="ECO:0000256" key="5">
    <source>
        <dbReference type="ARBA" id="ARBA00013113"/>
    </source>
</evidence>
<comment type="pathway">
    <text evidence="2 15">Phospholipid metabolism; CDP-diacylglycerol biosynthesis; CDP-diacylglycerol from sn-glycerol 3-phosphate: step 1/3.</text>
</comment>
<dbReference type="CDD" id="cd07993">
    <property type="entry name" value="LPLAT_DHAPAT-like"/>
    <property type="match status" value="1"/>
</dbReference>
<dbReference type="EMBL" id="JBELOE010000270">
    <property type="protein sequence ID" value="MER2493864.1"/>
    <property type="molecule type" value="Genomic_DNA"/>
</dbReference>
<evidence type="ECO:0000256" key="14">
    <source>
        <dbReference type="ARBA" id="ARBA00048427"/>
    </source>
</evidence>
<dbReference type="SMART" id="SM00563">
    <property type="entry name" value="PlsC"/>
    <property type="match status" value="1"/>
</dbReference>
<feature type="short sequence motif" description="HXXXXD motif" evidence="15">
    <location>
        <begin position="308"/>
        <end position="313"/>
    </location>
</feature>
<comment type="pathway">
    <text evidence="3">Lipid metabolism.</text>
</comment>
<dbReference type="PANTHER" id="PTHR12563">
    <property type="entry name" value="GLYCEROL-3-PHOSPHATE ACYLTRANSFERASE"/>
    <property type="match status" value="1"/>
</dbReference>
<reference evidence="17 18" key="1">
    <citation type="submission" date="2024-06" db="EMBL/GenBank/DDBJ databases">
        <authorList>
            <person name="Chen R.Y."/>
        </authorList>
    </citation>
    <scope>NUCLEOTIDE SEQUENCE [LARGE SCALE GENOMIC DNA]</scope>
    <source>
        <strain evidence="17 18">D2</strain>
    </source>
</reference>
<protein>
    <recommendedName>
        <fullName evidence="6 15">Glycerol-3-phosphate acyltransferase</fullName>
        <shortName evidence="15">GPAT</shortName>
        <ecNumber evidence="5 15">2.3.1.15</ecNumber>
    </recommendedName>
</protein>
<evidence type="ECO:0000256" key="11">
    <source>
        <dbReference type="ARBA" id="ARBA00023209"/>
    </source>
</evidence>
<keyword evidence="7 15" id="KW-1003">Cell membrane</keyword>
<gene>
    <name evidence="15 17" type="primary">plsB</name>
    <name evidence="17" type="ORF">ABS311_18470</name>
</gene>
<comment type="subcellular location">
    <subcellularLocation>
        <location evidence="1 15">Cell membrane</location>
        <topology evidence="1 15">Peripheral membrane protein</topology>
        <orientation evidence="1 15">Cytoplasmic side</orientation>
    </subcellularLocation>
</comment>
<dbReference type="HAMAP" id="MF_00393">
    <property type="entry name" value="Glyc3P_acyltrans"/>
    <property type="match status" value="1"/>
</dbReference>
<evidence type="ECO:0000313" key="18">
    <source>
        <dbReference type="Proteomes" id="UP001467690"/>
    </source>
</evidence>
<evidence type="ECO:0000256" key="6">
    <source>
        <dbReference type="ARBA" id="ARBA00013432"/>
    </source>
</evidence>
<sequence>MTDYKKLFSYIFALPIRLLTKSKLILGNLEALEVQNPNKPIFYVLKQDSLTDLLVLERACKKAGLPSPFKTVQLGEQSFRRYVCLDKIQPVIQKKAGKTDAIAKIQSVLDMHVKTPELDAKLVPVFLSWGRAPGKEKAKVKTLFSDQQKPSWLKKVFIVLFSGRDNFISIDEPLSLRFVVEEHGSEAEITKKLLRVARFHFQRQHLAMAGPRLWQRDNMFTALLASPVIKKAIEDEAKSKNISIDKARQTAKSYLEEMAADYRDSWIRMLDTVMTWVWNKLYSGLEVKNGEQVRKLAQEGHELIYVPCHRSHMDYLLLTYVIYHQGLVPPHIAAGVNLNFWPMGGIFRRAGAFFIRRSFRGNKLYSETFREYLAQLINKGHAIKFYPESGRSRTGRLLKPKTGMLAMTVQSMLRGQERPVSLVPVYIGYEHVMEVKTYLRELRGEKKKKESFLHLFSILKNLRHFGRGYVNFGQPITLNKSLTAYQPEWKKDGDPYFPPKPTWLPGYINHVSQHIMCNINHAAALNGVTMIAMVLSVADQHTLFRDDLEKILNLLTRLHAQKSPFPNMTLPPENTAAELINNALKMEKFEFEDKAPATVSIADNSVVELTYYRNNIIHLYVIPSVIAAILVEHKSIVKSHLVKIVEKITPIMANEYFFSIEPEVLQQHLEHCIQTFVEQKIVSIENEKITTVEHSETPYLQLYLLSLIGQETLQRYAAVLNTLDAHPQGLSRSELERSAQEVAKYLAKLHDIKGPEFSDKSILSQFVGQLKEQELIVIKEEGRFIGTPELTELSQTVYALIDGEILNTIRHSS</sequence>
<evidence type="ECO:0000256" key="8">
    <source>
        <dbReference type="ARBA" id="ARBA00022516"/>
    </source>
</evidence>
<keyword evidence="10 15" id="KW-0472">Membrane</keyword>
<dbReference type="InterPro" id="IPR002123">
    <property type="entry name" value="Plipid/glycerol_acylTrfase"/>
</dbReference>
<dbReference type="InterPro" id="IPR041728">
    <property type="entry name" value="GPAT/DHAPAT_LPLAT"/>
</dbReference>
<dbReference type="SUPFAM" id="SSF69593">
    <property type="entry name" value="Glycerol-3-phosphate (1)-acyltransferase"/>
    <property type="match status" value="1"/>
</dbReference>
<evidence type="ECO:0000256" key="4">
    <source>
        <dbReference type="ARBA" id="ARBA00007937"/>
    </source>
</evidence>